<name>A0A2R5G914_9STRA</name>
<evidence type="ECO:0000256" key="4">
    <source>
        <dbReference type="ARBA" id="ARBA00023136"/>
    </source>
</evidence>
<sequence>MALRRVAEVARGAPGSTTLAAVCTLGSLYAAVAMESEPSANNVALVASNTLLMNWYLWTLLTGHLVDAALIKALAFLPAICILSVKLERAFGLRGLVVYLLTSCVMVSVLVVIMLLCELPVRGIYYFYNATFYGHTGLVVSLLVGNVRANIEDQLGSLRVKSRVVVFPAVLGYSFLAFVDDAVHEKGDGKWTHDVAFALFAFPVSFTLLKLFDFADRNADAIFPPRVAFTDDPFTLDAFFPQPLRPIVRAFGILFENAAFRLCGKCYRRQPERSGFADAQRAAAAALPNEDLEGWGATRSSMPADKGRLGARKITNPIAERRRLRALQALDQKLAQISREPEISFASDDEDDHDDFGSNTASKTSAEGTLTTEKKDSSNVHEALIEEGTVKADPASSPSSD</sequence>
<feature type="transmembrane region" description="Helical" evidence="6">
    <location>
        <begin position="195"/>
        <end position="212"/>
    </location>
</feature>
<dbReference type="Pfam" id="PF08551">
    <property type="entry name" value="DUF1751"/>
    <property type="match status" value="1"/>
</dbReference>
<keyword evidence="4 6" id="KW-0472">Membrane</keyword>
<keyword evidence="3 6" id="KW-1133">Transmembrane helix</keyword>
<dbReference type="InterPro" id="IPR035952">
    <property type="entry name" value="Rhomboid-like_sf"/>
</dbReference>
<proteinExistence type="predicted"/>
<evidence type="ECO:0000313" key="7">
    <source>
        <dbReference type="EMBL" id="GBG24551.1"/>
    </source>
</evidence>
<feature type="transmembrane region" description="Helical" evidence="6">
    <location>
        <begin position="123"/>
        <end position="144"/>
    </location>
</feature>
<gene>
    <name evidence="7" type="ORF">FCC1311_007702</name>
</gene>
<comment type="caution">
    <text evidence="7">The sequence shown here is derived from an EMBL/GenBank/DDBJ whole genome shotgun (WGS) entry which is preliminary data.</text>
</comment>
<evidence type="ECO:0000256" key="3">
    <source>
        <dbReference type="ARBA" id="ARBA00022989"/>
    </source>
</evidence>
<dbReference type="GO" id="GO:0005794">
    <property type="term" value="C:Golgi apparatus"/>
    <property type="evidence" value="ECO:0007669"/>
    <property type="project" value="TreeGrafter"/>
</dbReference>
<evidence type="ECO:0008006" key="9">
    <source>
        <dbReference type="Google" id="ProtNLM"/>
    </source>
</evidence>
<feature type="region of interest" description="Disordered" evidence="5">
    <location>
        <begin position="341"/>
        <end position="401"/>
    </location>
</feature>
<feature type="transmembrane region" description="Helical" evidence="6">
    <location>
        <begin position="97"/>
        <end position="117"/>
    </location>
</feature>
<dbReference type="GO" id="GO:0006890">
    <property type="term" value="P:retrograde vesicle-mediated transport, Golgi to endoplasmic reticulum"/>
    <property type="evidence" value="ECO:0007669"/>
    <property type="project" value="InterPro"/>
</dbReference>
<evidence type="ECO:0000313" key="8">
    <source>
        <dbReference type="Proteomes" id="UP000241890"/>
    </source>
</evidence>
<feature type="transmembrane region" description="Helical" evidence="6">
    <location>
        <begin position="164"/>
        <end position="183"/>
    </location>
</feature>
<feature type="compositionally biased region" description="Polar residues" evidence="5">
    <location>
        <begin position="357"/>
        <end position="371"/>
    </location>
</feature>
<keyword evidence="2 6" id="KW-0812">Transmembrane</keyword>
<dbReference type="AlphaFoldDB" id="A0A2R5G914"/>
<keyword evidence="8" id="KW-1185">Reference proteome</keyword>
<feature type="transmembrane region" description="Helical" evidence="6">
    <location>
        <begin position="12"/>
        <end position="32"/>
    </location>
</feature>
<evidence type="ECO:0000256" key="5">
    <source>
        <dbReference type="SAM" id="MobiDB-lite"/>
    </source>
</evidence>
<dbReference type="InterPro" id="IPR013861">
    <property type="entry name" value="TMEM115/Pdh1/Rbl19"/>
</dbReference>
<organism evidence="7 8">
    <name type="scientific">Hondaea fermentalgiana</name>
    <dbReference type="NCBI Taxonomy" id="2315210"/>
    <lineage>
        <taxon>Eukaryota</taxon>
        <taxon>Sar</taxon>
        <taxon>Stramenopiles</taxon>
        <taxon>Bigyra</taxon>
        <taxon>Labyrinthulomycetes</taxon>
        <taxon>Thraustochytrida</taxon>
        <taxon>Thraustochytriidae</taxon>
        <taxon>Hondaea</taxon>
    </lineage>
</organism>
<dbReference type="PANTHER" id="PTHR13377">
    <property type="entry name" value="PLACENTAL PROTEIN 6"/>
    <property type="match status" value="1"/>
</dbReference>
<accession>A0A2R5G914</accession>
<dbReference type="PANTHER" id="PTHR13377:SF3">
    <property type="entry name" value="TRANSMEMBRANE PROTEIN 115"/>
    <property type="match status" value="1"/>
</dbReference>
<dbReference type="Proteomes" id="UP000241890">
    <property type="component" value="Unassembled WGS sequence"/>
</dbReference>
<comment type="subcellular location">
    <subcellularLocation>
        <location evidence="1">Membrane</location>
        <topology evidence="1">Multi-pass membrane protein</topology>
    </subcellularLocation>
</comment>
<reference evidence="7 8" key="1">
    <citation type="submission" date="2017-12" db="EMBL/GenBank/DDBJ databases">
        <title>Sequencing, de novo assembly and annotation of complete genome of a new Thraustochytrid species, strain FCC1311.</title>
        <authorList>
            <person name="Sedici K."/>
            <person name="Godart F."/>
            <person name="Aiese Cigliano R."/>
            <person name="Sanseverino W."/>
            <person name="Barakat M."/>
            <person name="Ortet P."/>
            <person name="Marechal E."/>
            <person name="Cagnac O."/>
            <person name="Amato A."/>
        </authorList>
    </citation>
    <scope>NUCLEOTIDE SEQUENCE [LARGE SCALE GENOMIC DNA]</scope>
</reference>
<feature type="region of interest" description="Disordered" evidence="5">
    <location>
        <begin position="293"/>
        <end position="314"/>
    </location>
</feature>
<evidence type="ECO:0000256" key="1">
    <source>
        <dbReference type="ARBA" id="ARBA00004141"/>
    </source>
</evidence>
<protein>
    <recommendedName>
        <fullName evidence="9">Transmembrane protein 115</fullName>
    </recommendedName>
</protein>
<dbReference type="EMBL" id="BEYU01000006">
    <property type="protein sequence ID" value="GBG24551.1"/>
    <property type="molecule type" value="Genomic_DNA"/>
</dbReference>
<evidence type="ECO:0000256" key="2">
    <source>
        <dbReference type="ARBA" id="ARBA00022692"/>
    </source>
</evidence>
<feature type="transmembrane region" description="Helical" evidence="6">
    <location>
        <begin position="55"/>
        <end position="85"/>
    </location>
</feature>
<evidence type="ECO:0000256" key="6">
    <source>
        <dbReference type="SAM" id="Phobius"/>
    </source>
</evidence>
<dbReference type="InParanoid" id="A0A2R5G914"/>
<dbReference type="SUPFAM" id="SSF144091">
    <property type="entry name" value="Rhomboid-like"/>
    <property type="match status" value="1"/>
</dbReference>
<dbReference type="GO" id="GO:0016020">
    <property type="term" value="C:membrane"/>
    <property type="evidence" value="ECO:0007669"/>
    <property type="project" value="UniProtKB-SubCell"/>
</dbReference>